<dbReference type="Pfam" id="PF14690">
    <property type="entry name" value="Zn_ribbon_ISL3"/>
    <property type="match status" value="1"/>
</dbReference>
<organism evidence="4 5">
    <name type="scientific">Ligilactobacillus pabuli</name>
    <dbReference type="NCBI Taxonomy" id="2886039"/>
    <lineage>
        <taxon>Bacteria</taxon>
        <taxon>Bacillati</taxon>
        <taxon>Bacillota</taxon>
        <taxon>Bacilli</taxon>
        <taxon>Lactobacillales</taxon>
        <taxon>Lactobacillaceae</taxon>
        <taxon>Ligilactobacillus</taxon>
    </lineage>
</organism>
<dbReference type="Pfam" id="PF13542">
    <property type="entry name" value="HTH_Tnp_ISL3"/>
    <property type="match status" value="1"/>
</dbReference>
<dbReference type="PANTHER" id="PTHR33498:SF1">
    <property type="entry name" value="TRANSPOSASE FOR INSERTION SEQUENCE ELEMENT IS1557"/>
    <property type="match status" value="1"/>
</dbReference>
<dbReference type="InterPro" id="IPR047951">
    <property type="entry name" value="Transpos_ISL3"/>
</dbReference>
<gene>
    <name evidence="4" type="ORF">LPAF129_21560</name>
</gene>
<evidence type="ECO:0000259" key="2">
    <source>
        <dbReference type="Pfam" id="PF13542"/>
    </source>
</evidence>
<dbReference type="EMBL" id="BQXH01000047">
    <property type="protein sequence ID" value="GKS82470.1"/>
    <property type="molecule type" value="Genomic_DNA"/>
</dbReference>
<evidence type="ECO:0000259" key="3">
    <source>
        <dbReference type="Pfam" id="PF14690"/>
    </source>
</evidence>
<dbReference type="InterPro" id="IPR002560">
    <property type="entry name" value="Transposase_DDE"/>
</dbReference>
<evidence type="ECO:0000259" key="1">
    <source>
        <dbReference type="Pfam" id="PF01610"/>
    </source>
</evidence>
<dbReference type="Pfam" id="PF01610">
    <property type="entry name" value="DDE_Tnp_ISL3"/>
    <property type="match status" value="1"/>
</dbReference>
<feature type="domain" description="Transposase IS204/IS1001/IS1096/IS1165 DDE" evidence="1">
    <location>
        <begin position="160"/>
        <end position="407"/>
    </location>
</feature>
<protein>
    <submittedName>
        <fullName evidence="4">ISL3 family transposase</fullName>
    </submittedName>
</protein>
<accession>A0ABQ5JPN8</accession>
<reference evidence="4" key="1">
    <citation type="journal article" date="2022" name="Int. J. Syst. Evol. Microbiol.">
        <title>A novel species of lactic acid bacteria, Ligilactobacillus pabuli sp. nov., isolated from alfalfa silage.</title>
        <authorList>
            <person name="Tohno M."/>
            <person name="Tanizawa Y."/>
            <person name="Sawada H."/>
            <person name="Sakamoto M."/>
            <person name="Ohkuma M."/>
            <person name="Kobayashi H."/>
        </authorList>
    </citation>
    <scope>NUCLEOTIDE SEQUENCE</scope>
    <source>
        <strain evidence="4">AF129</strain>
    </source>
</reference>
<dbReference type="NCBIfam" id="NF033550">
    <property type="entry name" value="transpos_ISL3"/>
    <property type="match status" value="1"/>
</dbReference>
<evidence type="ECO:0000313" key="5">
    <source>
        <dbReference type="Proteomes" id="UP001055149"/>
    </source>
</evidence>
<name>A0ABQ5JPN8_9LACO</name>
<dbReference type="Proteomes" id="UP001055149">
    <property type="component" value="Unassembled WGS sequence"/>
</dbReference>
<dbReference type="InterPro" id="IPR029261">
    <property type="entry name" value="Transposase_Znf"/>
</dbReference>
<proteinExistence type="predicted"/>
<keyword evidence="5" id="KW-1185">Reference proteome</keyword>
<feature type="domain" description="Transposase IS204/IS1001/IS1096/IS1165 zinc-finger" evidence="3">
    <location>
        <begin position="44"/>
        <end position="89"/>
    </location>
</feature>
<dbReference type="InterPro" id="IPR032877">
    <property type="entry name" value="Transposase_HTH"/>
</dbReference>
<sequence length="412" mass="47458">MSQNDSILNLLNIQDQNIEISACSNLSDAGVHEKLLSATLTYRVERCIYCESTDVVRNGTRLTKLKFPSIGEQPIRLNLRKQRYLCRSCQRTFSAQTDIAPTNHSITHRAAHEIVTLAKKSLPVKTISEIVGISASSIQRILYQGQRALVTPPELPAALSFDEFRSTQNCFSFICINAKTHALVALLPNRSSNTIKDYFNNTYSLSERQKVKIVTMDLNAQYQNFVRHLFPKAQIVFDRFHIVQLAGRALDHERLQALKSMTDHHDRTYKALKNNWRLFHQDENQISASENKYYRGLNEFMTAQNVVDLGLDAFPRFKQVYHDYQTILSFIRNRDRAALQQLVMNYQPNGSAMDTVIRTIQKNYLGIRNACLYEYSNGPLEGVNRKIKELKRSCYGFRSLSHFFIRIKLIHA</sequence>
<feature type="domain" description="Transposase IS204/IS1001/IS1096/IS1165 helix-turn-helix" evidence="2">
    <location>
        <begin position="96"/>
        <end position="142"/>
    </location>
</feature>
<evidence type="ECO:0000313" key="4">
    <source>
        <dbReference type="EMBL" id="GKS82470.1"/>
    </source>
</evidence>
<dbReference type="PANTHER" id="PTHR33498">
    <property type="entry name" value="TRANSPOSASE FOR INSERTION SEQUENCE ELEMENT IS1557"/>
    <property type="match status" value="1"/>
</dbReference>
<comment type="caution">
    <text evidence="4">The sequence shown here is derived from an EMBL/GenBank/DDBJ whole genome shotgun (WGS) entry which is preliminary data.</text>
</comment>